<reference evidence="15" key="1">
    <citation type="submission" date="2011-12" db="EMBL/GenBank/DDBJ databases">
        <title>The Draft Genome of Lepisosteus oculatus.</title>
        <authorList>
            <consortium name="The Broad Institute Genome Assembly &amp; Analysis Group"/>
            <consortium name="Computational R&amp;D Group"/>
            <consortium name="and Sequencing Platform"/>
            <person name="Di Palma F."/>
            <person name="Alfoldi J."/>
            <person name="Johnson J."/>
            <person name="Berlin A."/>
            <person name="Gnerre S."/>
            <person name="Jaffe D."/>
            <person name="MacCallum I."/>
            <person name="Young S."/>
            <person name="Walker B.J."/>
            <person name="Lander E.S."/>
            <person name="Lindblad-Toh K."/>
        </authorList>
    </citation>
    <scope>NUCLEOTIDE SEQUENCE [LARGE SCALE GENOMIC DNA]</scope>
</reference>
<sequence length="214" mass="23131">MWSADEVARLCHERLGSLPRRGMPEAGREWTLLAAVVKISRSPSAGQGSAGAEHTVLKEVVAMGTGTKCIGQSRMSSSGDVLNDSHAEVIARRGFLRYLTEQLRLAVSRAGSSVFAPGTDRGRWSLQPGVSFVFFTSHTPCGDASIIAMGESQDQPCQPVSTQEALCKAWVPGHSDSRDHLTVEKQEAHSDVTDHLITDKQEAHSDIKDHLTAE</sequence>
<keyword evidence="4" id="KW-0862">Zinc</keyword>
<name>W5M5E9_LEPOC</name>
<dbReference type="eggNOG" id="KOG2777">
    <property type="taxonomic scope" value="Eukaryota"/>
</dbReference>
<dbReference type="Ensembl" id="ENSLOCT00000003614.1">
    <property type="protein sequence ID" value="ENSLOCP00000003607.1"/>
    <property type="gene ID" value="ENSLOCG00000003068.1"/>
</dbReference>
<evidence type="ECO:0000259" key="13">
    <source>
        <dbReference type="PROSITE" id="PS50141"/>
    </source>
</evidence>
<keyword evidence="3" id="KW-0378">Hydrolase</keyword>
<keyword evidence="1" id="KW-0819">tRNA processing</keyword>
<evidence type="ECO:0000256" key="3">
    <source>
        <dbReference type="ARBA" id="ARBA00022801"/>
    </source>
</evidence>
<dbReference type="SMR" id="W5M5E9"/>
<evidence type="ECO:0000256" key="8">
    <source>
        <dbReference type="ARBA" id="ARBA00038940"/>
    </source>
</evidence>
<feature type="region of interest" description="Disordered" evidence="12">
    <location>
        <begin position="180"/>
        <end position="214"/>
    </location>
</feature>
<dbReference type="SMART" id="SM00552">
    <property type="entry name" value="ADEAMc"/>
    <property type="match status" value="1"/>
</dbReference>
<dbReference type="AlphaFoldDB" id="W5M5E9"/>
<comment type="cofactor">
    <cofactor evidence="5">
        <name>1D-myo-inositol hexakisphosphate</name>
        <dbReference type="ChEBI" id="CHEBI:58130"/>
    </cofactor>
</comment>
<dbReference type="InterPro" id="IPR002466">
    <property type="entry name" value="A_deamin"/>
</dbReference>
<evidence type="ECO:0000256" key="6">
    <source>
        <dbReference type="ARBA" id="ARBA00037784"/>
    </source>
</evidence>
<evidence type="ECO:0000256" key="12">
    <source>
        <dbReference type="SAM" id="MobiDB-lite"/>
    </source>
</evidence>
<evidence type="ECO:0000256" key="5">
    <source>
        <dbReference type="ARBA" id="ARBA00037026"/>
    </source>
</evidence>
<dbReference type="GO" id="GO:0003723">
    <property type="term" value="F:RNA binding"/>
    <property type="evidence" value="ECO:0007669"/>
    <property type="project" value="InterPro"/>
</dbReference>
<dbReference type="Proteomes" id="UP000018468">
    <property type="component" value="Linkage group LG23"/>
</dbReference>
<dbReference type="EMBL" id="AHAT01010579">
    <property type="status" value="NOT_ANNOTATED_CDS"/>
    <property type="molecule type" value="Genomic_DNA"/>
</dbReference>
<dbReference type="GO" id="GO:0008033">
    <property type="term" value="P:tRNA processing"/>
    <property type="evidence" value="ECO:0007669"/>
    <property type="project" value="UniProtKB-KW"/>
</dbReference>
<evidence type="ECO:0000256" key="11">
    <source>
        <dbReference type="ARBA" id="ARBA00047635"/>
    </source>
</evidence>
<accession>W5M5E9</accession>
<organism evidence="14 15">
    <name type="scientific">Lepisosteus oculatus</name>
    <name type="common">Spotted gar</name>
    <dbReference type="NCBI Taxonomy" id="7918"/>
    <lineage>
        <taxon>Eukaryota</taxon>
        <taxon>Metazoa</taxon>
        <taxon>Chordata</taxon>
        <taxon>Craniata</taxon>
        <taxon>Vertebrata</taxon>
        <taxon>Euteleostomi</taxon>
        <taxon>Actinopterygii</taxon>
        <taxon>Neopterygii</taxon>
        <taxon>Holostei</taxon>
        <taxon>Semionotiformes</taxon>
        <taxon>Lepisosteidae</taxon>
        <taxon>Lepisosteus</taxon>
    </lineage>
</organism>
<dbReference type="HOGENOM" id="CLU_112274_0_0_1"/>
<dbReference type="InParanoid" id="W5M5E9"/>
<dbReference type="GO" id="GO:0043829">
    <property type="term" value="F:tRNA-specific adenosine-37 deaminase activity"/>
    <property type="evidence" value="ECO:0007669"/>
    <property type="project" value="UniProtKB-EC"/>
</dbReference>
<dbReference type="GO" id="GO:0046872">
    <property type="term" value="F:metal ion binding"/>
    <property type="evidence" value="ECO:0007669"/>
    <property type="project" value="UniProtKB-KW"/>
</dbReference>
<dbReference type="STRING" id="7918.ENSLOCP00000003607"/>
<dbReference type="GeneTree" id="ENSGT00940000157942"/>
<evidence type="ECO:0000256" key="7">
    <source>
        <dbReference type="ARBA" id="ARBA00038326"/>
    </source>
</evidence>
<protein>
    <recommendedName>
        <fullName evidence="9">tRNA-specific adenosine deaminase 1</fullName>
        <ecNumber evidence="8">3.5.4.34</ecNumber>
    </recommendedName>
    <alternativeName>
        <fullName evidence="10">tRNA-specific adenosine-37 deaminase</fullName>
    </alternativeName>
</protein>
<evidence type="ECO:0000256" key="1">
    <source>
        <dbReference type="ARBA" id="ARBA00022694"/>
    </source>
</evidence>
<dbReference type="Pfam" id="PF02137">
    <property type="entry name" value="A_deamin"/>
    <property type="match status" value="1"/>
</dbReference>
<reference evidence="14" key="2">
    <citation type="submission" date="2025-08" db="UniProtKB">
        <authorList>
            <consortium name="Ensembl"/>
        </authorList>
    </citation>
    <scope>IDENTIFICATION</scope>
</reference>
<evidence type="ECO:0000256" key="2">
    <source>
        <dbReference type="ARBA" id="ARBA00022723"/>
    </source>
</evidence>
<dbReference type="PROSITE" id="PS50141">
    <property type="entry name" value="A_DEAMIN_EDITASE"/>
    <property type="match status" value="1"/>
</dbReference>
<proteinExistence type="inferred from homology"/>
<dbReference type="PANTHER" id="PTHR46516:SF1">
    <property type="entry name" value="TRNA-SPECIFIC ADENOSINE DEAMINASE 1"/>
    <property type="match status" value="1"/>
</dbReference>
<evidence type="ECO:0000256" key="4">
    <source>
        <dbReference type="ARBA" id="ARBA00022833"/>
    </source>
</evidence>
<feature type="domain" description="A to I editase" evidence="13">
    <location>
        <begin position="62"/>
        <end position="146"/>
    </location>
</feature>
<dbReference type="OMA" id="CVGRSAM"/>
<reference evidence="14" key="3">
    <citation type="submission" date="2025-09" db="UniProtKB">
        <authorList>
            <consortium name="Ensembl"/>
        </authorList>
    </citation>
    <scope>IDENTIFICATION</scope>
</reference>
<evidence type="ECO:0000256" key="9">
    <source>
        <dbReference type="ARBA" id="ARBA00040502"/>
    </source>
</evidence>
<dbReference type="Bgee" id="ENSLOCG00000003068">
    <property type="expression patterns" value="Expressed in ovary and 13 other cell types or tissues"/>
</dbReference>
<dbReference type="EC" id="3.5.4.34" evidence="8"/>
<evidence type="ECO:0000313" key="14">
    <source>
        <dbReference type="Ensembl" id="ENSLOCP00000003607.1"/>
    </source>
</evidence>
<keyword evidence="15" id="KW-1185">Reference proteome</keyword>
<comment type="function">
    <text evidence="6">Specifically deaminates adenosine-37 to inosine in tRNA-Ala.</text>
</comment>
<comment type="similarity">
    <text evidence="7">Belongs to the ADAT1 family.</text>
</comment>
<comment type="catalytic activity">
    <reaction evidence="11">
        <text>adenosine(37) in tRNA(Ala) + H2O + H(+) = inosine(37) in tRNA(Ala) + NH4(+)</text>
        <dbReference type="Rhea" id="RHEA:50968"/>
        <dbReference type="Rhea" id="RHEA-COMP:12855"/>
        <dbReference type="Rhea" id="RHEA-COMP:12856"/>
        <dbReference type="ChEBI" id="CHEBI:15377"/>
        <dbReference type="ChEBI" id="CHEBI:15378"/>
        <dbReference type="ChEBI" id="CHEBI:28938"/>
        <dbReference type="ChEBI" id="CHEBI:74411"/>
        <dbReference type="ChEBI" id="CHEBI:82852"/>
        <dbReference type="EC" id="3.5.4.34"/>
    </reaction>
</comment>
<dbReference type="PANTHER" id="PTHR46516">
    <property type="entry name" value="TRNA-SPECIFIC ADENOSINE DEAMINASE 1"/>
    <property type="match status" value="1"/>
</dbReference>
<evidence type="ECO:0000313" key="15">
    <source>
        <dbReference type="Proteomes" id="UP000018468"/>
    </source>
</evidence>
<keyword evidence="2" id="KW-0479">Metal-binding</keyword>
<evidence type="ECO:0000256" key="10">
    <source>
        <dbReference type="ARBA" id="ARBA00041760"/>
    </source>
</evidence>